<evidence type="ECO:0000313" key="6">
    <source>
        <dbReference type="EMBL" id="TFU97128.1"/>
    </source>
</evidence>
<dbReference type="SUPFAM" id="SSF53933">
    <property type="entry name" value="Microbial ribonucleases"/>
    <property type="match status" value="1"/>
</dbReference>
<comment type="caution">
    <text evidence="6">The sequence shown here is derived from an EMBL/GenBank/DDBJ whole genome shotgun (WGS) entry which is preliminary data.</text>
</comment>
<evidence type="ECO:0000256" key="4">
    <source>
        <dbReference type="ARBA" id="ARBA00022801"/>
    </source>
</evidence>
<dbReference type="Pfam" id="PF14449">
    <property type="entry name" value="PT-TG"/>
    <property type="match status" value="1"/>
</dbReference>
<dbReference type="Pfam" id="PF00545">
    <property type="entry name" value="Ribonuclease"/>
    <property type="match status" value="1"/>
</dbReference>
<evidence type="ECO:0000256" key="2">
    <source>
        <dbReference type="ARBA" id="ARBA00022525"/>
    </source>
</evidence>
<proteinExistence type="predicted"/>
<accession>A0A4Y9JAB7</accession>
<dbReference type="InterPro" id="IPR000026">
    <property type="entry name" value="N1-like"/>
</dbReference>
<dbReference type="OrthoDB" id="9803442at2"/>
<dbReference type="GO" id="GO:0005576">
    <property type="term" value="C:extracellular region"/>
    <property type="evidence" value="ECO:0007669"/>
    <property type="project" value="UniProtKB-SubCell"/>
</dbReference>
<protein>
    <recommendedName>
        <fullName evidence="5">Pre-toxin TG domain-containing protein</fullName>
    </recommendedName>
</protein>
<dbReference type="GO" id="GO:0016787">
    <property type="term" value="F:hydrolase activity"/>
    <property type="evidence" value="ECO:0007669"/>
    <property type="project" value="UniProtKB-KW"/>
</dbReference>
<organism evidence="6 7">
    <name type="scientific">Streptococcus cuniculi</name>
    <dbReference type="NCBI Taxonomy" id="1432788"/>
    <lineage>
        <taxon>Bacteria</taxon>
        <taxon>Bacillati</taxon>
        <taxon>Bacillota</taxon>
        <taxon>Bacilli</taxon>
        <taxon>Lactobacillales</taxon>
        <taxon>Streptococcaceae</taxon>
        <taxon>Streptococcus</taxon>
    </lineage>
</organism>
<dbReference type="Proteomes" id="UP000297253">
    <property type="component" value="Unassembled WGS sequence"/>
</dbReference>
<evidence type="ECO:0000256" key="3">
    <source>
        <dbReference type="ARBA" id="ARBA00022722"/>
    </source>
</evidence>
<sequence length="183" mass="19362">NVKRVLTGKDPVTGDKANRLLALGGLALDLATYAFPIAKLGKGGKVGKLAIATKTIDTVDDVSDATRAYSASKGLKAADAIDDVGDSVKGLSGSKALSDLPDNVQDAYKGYSSNNWKGTYKGQTTGTKAGGQFKNDKNYLPNFDNSGNKITYKEYDINSKIAGDSRDAERFVRGSDGSVYYTD</sequence>
<feature type="domain" description="Pre-toxin TG" evidence="5">
    <location>
        <begin position="2"/>
        <end position="55"/>
    </location>
</feature>
<evidence type="ECO:0000313" key="7">
    <source>
        <dbReference type="Proteomes" id="UP000297253"/>
    </source>
</evidence>
<keyword evidence="2" id="KW-0964">Secreted</keyword>
<dbReference type="RefSeq" id="WP_135182616.1">
    <property type="nucleotide sequence ID" value="NZ_JADGKZ010000016.1"/>
</dbReference>
<dbReference type="GO" id="GO:0003723">
    <property type="term" value="F:RNA binding"/>
    <property type="evidence" value="ECO:0007669"/>
    <property type="project" value="InterPro"/>
</dbReference>
<dbReference type="GO" id="GO:0004521">
    <property type="term" value="F:RNA endonuclease activity"/>
    <property type="evidence" value="ECO:0007669"/>
    <property type="project" value="InterPro"/>
</dbReference>
<dbReference type="InterPro" id="IPR016191">
    <property type="entry name" value="Ribonuclease/ribotoxin"/>
</dbReference>
<keyword evidence="4" id="KW-0378">Hydrolase</keyword>
<dbReference type="InterPro" id="IPR027797">
    <property type="entry name" value="PT-TG_dom"/>
</dbReference>
<evidence type="ECO:0000259" key="5">
    <source>
        <dbReference type="Pfam" id="PF14449"/>
    </source>
</evidence>
<evidence type="ECO:0000256" key="1">
    <source>
        <dbReference type="ARBA" id="ARBA00004613"/>
    </source>
</evidence>
<dbReference type="EMBL" id="SPPD01000016">
    <property type="protein sequence ID" value="TFU97128.1"/>
    <property type="molecule type" value="Genomic_DNA"/>
</dbReference>
<reference evidence="6 7" key="1">
    <citation type="submission" date="2019-03" db="EMBL/GenBank/DDBJ databases">
        <title>Diversity of the mouse oral microbiome.</title>
        <authorList>
            <person name="Joseph S."/>
            <person name="Aduse-Opoku J."/>
            <person name="Curtis M."/>
            <person name="Wade W."/>
            <person name="Hashim A."/>
        </authorList>
    </citation>
    <scope>NUCLEOTIDE SEQUENCE [LARGE SCALE GENOMIC DNA]</scope>
    <source>
        <strain evidence="6 7">WM131</strain>
    </source>
</reference>
<dbReference type="Gene3D" id="3.10.450.30">
    <property type="entry name" value="Microbial ribonucleases"/>
    <property type="match status" value="1"/>
</dbReference>
<feature type="non-terminal residue" evidence="6">
    <location>
        <position position="1"/>
    </location>
</feature>
<comment type="subcellular location">
    <subcellularLocation>
        <location evidence="1">Secreted</location>
    </subcellularLocation>
</comment>
<gene>
    <name evidence="6" type="ORF">E4T82_09635</name>
</gene>
<dbReference type="AlphaFoldDB" id="A0A4Y9JAB7"/>
<keyword evidence="3" id="KW-0540">Nuclease</keyword>
<name>A0A4Y9JAB7_9STRE</name>